<dbReference type="Pfam" id="PF01593">
    <property type="entry name" value="Amino_oxidase"/>
    <property type="match status" value="1"/>
</dbReference>
<evidence type="ECO:0000313" key="2">
    <source>
        <dbReference type="EMBL" id="KAG1798016.1"/>
    </source>
</evidence>
<dbReference type="AlphaFoldDB" id="A0A9P7DLS2"/>
<dbReference type="OrthoDB" id="7777654at2759"/>
<comment type="caution">
    <text evidence="2">The sequence shown here is derived from an EMBL/GenBank/DDBJ whole genome shotgun (WGS) entry which is preliminary data.</text>
</comment>
<dbReference type="Proteomes" id="UP000807769">
    <property type="component" value="Unassembled WGS sequence"/>
</dbReference>
<accession>A0A9P7DLS2</accession>
<dbReference type="InterPro" id="IPR036188">
    <property type="entry name" value="FAD/NAD-bd_sf"/>
</dbReference>
<keyword evidence="3" id="KW-1185">Reference proteome</keyword>
<dbReference type="Gene3D" id="3.90.660.10">
    <property type="match status" value="1"/>
</dbReference>
<organism evidence="2 3">
    <name type="scientific">Suillus subaureus</name>
    <dbReference type="NCBI Taxonomy" id="48587"/>
    <lineage>
        <taxon>Eukaryota</taxon>
        <taxon>Fungi</taxon>
        <taxon>Dikarya</taxon>
        <taxon>Basidiomycota</taxon>
        <taxon>Agaricomycotina</taxon>
        <taxon>Agaricomycetes</taxon>
        <taxon>Agaricomycetidae</taxon>
        <taxon>Boletales</taxon>
        <taxon>Suillineae</taxon>
        <taxon>Suillaceae</taxon>
        <taxon>Suillus</taxon>
    </lineage>
</organism>
<dbReference type="GeneID" id="64636750"/>
<feature type="domain" description="Amine oxidase" evidence="1">
    <location>
        <begin position="62"/>
        <end position="115"/>
    </location>
</feature>
<reference evidence="2" key="1">
    <citation type="journal article" date="2020" name="New Phytol.">
        <title>Comparative genomics reveals dynamic genome evolution in host specialist ectomycorrhizal fungi.</title>
        <authorList>
            <person name="Lofgren L.A."/>
            <person name="Nguyen N.H."/>
            <person name="Vilgalys R."/>
            <person name="Ruytinx J."/>
            <person name="Liao H.L."/>
            <person name="Branco S."/>
            <person name="Kuo A."/>
            <person name="LaButti K."/>
            <person name="Lipzen A."/>
            <person name="Andreopoulos W."/>
            <person name="Pangilinan J."/>
            <person name="Riley R."/>
            <person name="Hundley H."/>
            <person name="Na H."/>
            <person name="Barry K."/>
            <person name="Grigoriev I.V."/>
            <person name="Stajich J.E."/>
            <person name="Kennedy P.G."/>
        </authorList>
    </citation>
    <scope>NUCLEOTIDE SEQUENCE</scope>
    <source>
        <strain evidence="2">MN1</strain>
    </source>
</reference>
<dbReference type="GO" id="GO:0016491">
    <property type="term" value="F:oxidoreductase activity"/>
    <property type="evidence" value="ECO:0007669"/>
    <property type="project" value="InterPro"/>
</dbReference>
<dbReference type="RefSeq" id="XP_041185567.1">
    <property type="nucleotide sequence ID" value="XM_041342734.1"/>
</dbReference>
<sequence length="126" mass="14079">MNFQGDVFGYWGRKIIEHYDDLRKSIPPLTTAPHEETSQIPELPKRGYGPLGTVGILGAGVGGLYTALILDSLDINYEILEASDRTGGRLLTYNFPNGGKYDYYDVGAMRFPLPRRTLKAITRLEL</sequence>
<dbReference type="Gene3D" id="3.50.50.60">
    <property type="entry name" value="FAD/NAD(P)-binding domain"/>
    <property type="match status" value="1"/>
</dbReference>
<evidence type="ECO:0000259" key="1">
    <source>
        <dbReference type="Pfam" id="PF01593"/>
    </source>
</evidence>
<dbReference type="InterPro" id="IPR002937">
    <property type="entry name" value="Amino_oxidase"/>
</dbReference>
<gene>
    <name evidence="2" type="ORF">BJ212DRAFT_246701</name>
</gene>
<proteinExistence type="predicted"/>
<protein>
    <recommendedName>
        <fullName evidence="1">Amine oxidase domain-containing protein</fullName>
    </recommendedName>
</protein>
<dbReference type="SUPFAM" id="SSF51905">
    <property type="entry name" value="FAD/NAD(P)-binding domain"/>
    <property type="match status" value="1"/>
</dbReference>
<evidence type="ECO:0000313" key="3">
    <source>
        <dbReference type="Proteomes" id="UP000807769"/>
    </source>
</evidence>
<dbReference type="EMBL" id="JABBWG010000185">
    <property type="protein sequence ID" value="KAG1798016.1"/>
    <property type="molecule type" value="Genomic_DNA"/>
</dbReference>
<name>A0A9P7DLS2_9AGAM</name>